<accession>E6QIG2</accession>
<gene>
    <name evidence="1" type="ORF">CARN6_0334</name>
</gene>
<comment type="caution">
    <text evidence="1">The sequence shown here is derived from an EMBL/GenBank/DDBJ whole genome shotgun (WGS) entry which is preliminary data.</text>
</comment>
<sequence length="449" mass="48623">MPAFVFAHPIRQIDHASGLQTHRLRLRGQLPSHGFHRRHPHACLGGRHLQPNVFFLHHADRGRQAHALRQQDRLGVAVSERFEFFHPSGEYWCDAFEGEFAVDAKRVLGDAPGQFYVGECLDASLHFIQVFRGHGESYGESVSAKAGEKIGAGFDGLEQRETVDGAPRAVGDAVLDAEDECWFGRAFNDARGEDADDAAVPAVASEDEDFFVLQRGVRGEPCVNGLKRGSFGGAALGVELFKFLSEGCGARLVACGEEFDNLGSNVHAPGGVDARAEAEAEVEAGELTGLGIERGGSEERFQANARRAMQFADSERGQDAIFAEQRHGVRYGGDGDHLEKGWKDFCSRAVWIAPLQQRLSELEGDSRAAQGFLRVSAFGLVGIEDGQRVRNGIAGLRQVVVGDDQVKAQRACRLSFGEGAHASVYSDHQRDALGCGGFEDGRLQAVALA</sequence>
<dbReference type="AlphaFoldDB" id="E6QIG2"/>
<name>E6QIG2_9ZZZZ</name>
<organism evidence="1">
    <name type="scientific">mine drainage metagenome</name>
    <dbReference type="NCBI Taxonomy" id="410659"/>
    <lineage>
        <taxon>unclassified sequences</taxon>
        <taxon>metagenomes</taxon>
        <taxon>ecological metagenomes</taxon>
    </lineage>
</organism>
<evidence type="ECO:0000313" key="1">
    <source>
        <dbReference type="EMBL" id="CBI07028.1"/>
    </source>
</evidence>
<reference evidence="1" key="1">
    <citation type="submission" date="2009-10" db="EMBL/GenBank/DDBJ databases">
        <title>Diversity of trophic interactions inside an arsenic-rich microbial ecosystem.</title>
        <authorList>
            <person name="Bertin P.N."/>
            <person name="Heinrich-Salmeron A."/>
            <person name="Pelletier E."/>
            <person name="Goulhen-Chollet F."/>
            <person name="Arsene-Ploetze F."/>
            <person name="Gallien S."/>
            <person name="Calteau A."/>
            <person name="Vallenet D."/>
            <person name="Casiot C."/>
            <person name="Chane-Woon-Ming B."/>
            <person name="Giloteaux L."/>
            <person name="Barakat M."/>
            <person name="Bonnefoy V."/>
            <person name="Bruneel O."/>
            <person name="Chandler M."/>
            <person name="Cleiss J."/>
            <person name="Duran R."/>
            <person name="Elbaz-Poulichet F."/>
            <person name="Fonknechten N."/>
            <person name="Lauga B."/>
            <person name="Mornico D."/>
            <person name="Ortet P."/>
            <person name="Schaeffer C."/>
            <person name="Siguier P."/>
            <person name="Alexander Thil Smith A."/>
            <person name="Van Dorsselaer A."/>
            <person name="Weissenbach J."/>
            <person name="Medigue C."/>
            <person name="Le Paslier D."/>
        </authorList>
    </citation>
    <scope>NUCLEOTIDE SEQUENCE</scope>
</reference>
<dbReference type="EMBL" id="CABQ01000053">
    <property type="protein sequence ID" value="CBI07028.1"/>
    <property type="molecule type" value="Genomic_DNA"/>
</dbReference>
<protein>
    <submittedName>
        <fullName evidence="1">Uncharacterized protein</fullName>
    </submittedName>
</protein>
<proteinExistence type="predicted"/>